<evidence type="ECO:0000256" key="5">
    <source>
        <dbReference type="RuleBase" id="RU000589"/>
    </source>
</evidence>
<organism evidence="7 8">
    <name type="scientific">Belliella pelovolcani</name>
    <dbReference type="NCBI Taxonomy" id="529505"/>
    <lineage>
        <taxon>Bacteria</taxon>
        <taxon>Pseudomonadati</taxon>
        <taxon>Bacteroidota</taxon>
        <taxon>Cytophagia</taxon>
        <taxon>Cytophagales</taxon>
        <taxon>Cyclobacteriaceae</taxon>
        <taxon>Belliella</taxon>
    </lineage>
</organism>
<dbReference type="InterPro" id="IPR033131">
    <property type="entry name" value="Pectinesterase_Asp_AS"/>
</dbReference>
<evidence type="ECO:0000256" key="3">
    <source>
        <dbReference type="ARBA" id="ARBA00023085"/>
    </source>
</evidence>
<dbReference type="AlphaFoldDB" id="A0A1N7MUX2"/>
<dbReference type="UniPathway" id="UPA00545">
    <property type="reaction ID" value="UER00823"/>
</dbReference>
<dbReference type="Proteomes" id="UP000186026">
    <property type="component" value="Unassembled WGS sequence"/>
</dbReference>
<dbReference type="FunFam" id="2.160.20.10:FF:000052">
    <property type="entry name" value="Pectinesterase"/>
    <property type="match status" value="1"/>
</dbReference>
<evidence type="ECO:0000256" key="1">
    <source>
        <dbReference type="ARBA" id="ARBA00008891"/>
    </source>
</evidence>
<dbReference type="PANTHER" id="PTHR31321">
    <property type="entry name" value="ACYL-COA THIOESTER HYDROLASE YBHC-RELATED"/>
    <property type="match status" value="1"/>
</dbReference>
<dbReference type="Pfam" id="PF01095">
    <property type="entry name" value="Pectinesterase"/>
    <property type="match status" value="1"/>
</dbReference>
<dbReference type="InterPro" id="IPR012334">
    <property type="entry name" value="Pectin_lyas_fold"/>
</dbReference>
<sequence length="334" mass="37217">MKQLILIIAIFAFWQAVFAEQYDFVVSQDGSADFLTVQEAIMAVPDFRDSPTVIFVKSGVYKEKIILPTSKTKVVLIGEDALSTILTFDDYASKLNRFGEEMGTTGSSSFFVFGDDFTAKHVTFQNSAGPVGQAVAIRVTGDRAYFEHCRFVGFQDTLYAHGEMSRQYYKDCYIEGTTDFIFGWATAVFEDCEIYSKAGGQYITAASTLEEVDYGFVFVNCKLTGDAPEHKVYLGRPWRIHAKTVFINTEMGAHIRPEGWHNWNKPEAEKTAFYGEFKSTGPGADPSARVAWSKQLDQNALSTFSISAILAGNDNWIPGANLANKLWPSAHHKN</sequence>
<dbReference type="RefSeq" id="WP_076501050.1">
    <property type="nucleotide sequence ID" value="NZ_FTOP01000007.1"/>
</dbReference>
<dbReference type="SUPFAM" id="SSF51126">
    <property type="entry name" value="Pectin lyase-like"/>
    <property type="match status" value="1"/>
</dbReference>
<comment type="pathway">
    <text evidence="5">Glycan metabolism; pectin degradation; 2-dehydro-3-deoxy-D-gluconate from pectin: step 1/5.</text>
</comment>
<proteinExistence type="inferred from homology"/>
<keyword evidence="3 5" id="KW-0063">Aspartyl esterase</keyword>
<reference evidence="8" key="1">
    <citation type="submission" date="2017-01" db="EMBL/GenBank/DDBJ databases">
        <authorList>
            <person name="Varghese N."/>
            <person name="Submissions S."/>
        </authorList>
    </citation>
    <scope>NUCLEOTIDE SEQUENCE [LARGE SCALE GENOMIC DNA]</scope>
    <source>
        <strain evidence="8">DSM 46698</strain>
    </source>
</reference>
<keyword evidence="2 5" id="KW-0378">Hydrolase</keyword>
<dbReference type="GO" id="GO:0030599">
    <property type="term" value="F:pectinesterase activity"/>
    <property type="evidence" value="ECO:0007669"/>
    <property type="project" value="UniProtKB-UniRule"/>
</dbReference>
<dbReference type="STRING" id="529505.SAMN05421761_107158"/>
<dbReference type="PANTHER" id="PTHR31321:SF57">
    <property type="entry name" value="PECTINESTERASE 53-RELATED"/>
    <property type="match status" value="1"/>
</dbReference>
<dbReference type="EMBL" id="FTOP01000007">
    <property type="protein sequence ID" value="SIS89751.1"/>
    <property type="molecule type" value="Genomic_DNA"/>
</dbReference>
<dbReference type="GO" id="GO:0009279">
    <property type="term" value="C:cell outer membrane"/>
    <property type="evidence" value="ECO:0007669"/>
    <property type="project" value="TreeGrafter"/>
</dbReference>
<comment type="similarity">
    <text evidence="1">Belongs to the pectinesterase family.</text>
</comment>
<evidence type="ECO:0000259" key="6">
    <source>
        <dbReference type="Pfam" id="PF01095"/>
    </source>
</evidence>
<name>A0A1N7MUX2_9BACT</name>
<dbReference type="EC" id="3.1.1.11" evidence="5"/>
<accession>A0A1N7MUX2</accession>
<dbReference type="Gene3D" id="2.160.20.10">
    <property type="entry name" value="Single-stranded right-handed beta-helix, Pectin lyase-like"/>
    <property type="match status" value="1"/>
</dbReference>
<evidence type="ECO:0000256" key="4">
    <source>
        <dbReference type="PROSITE-ProRule" id="PRU10040"/>
    </source>
</evidence>
<dbReference type="PROSITE" id="PS00503">
    <property type="entry name" value="PECTINESTERASE_2"/>
    <property type="match status" value="1"/>
</dbReference>
<dbReference type="OrthoDB" id="9804686at2"/>
<evidence type="ECO:0000313" key="7">
    <source>
        <dbReference type="EMBL" id="SIS89751.1"/>
    </source>
</evidence>
<comment type="catalytic activity">
    <reaction evidence="5">
        <text>[(1-&gt;4)-alpha-D-galacturonosyl methyl ester](n) + n H2O = [(1-&gt;4)-alpha-D-galacturonosyl](n) + n methanol + n H(+)</text>
        <dbReference type="Rhea" id="RHEA:22380"/>
        <dbReference type="Rhea" id="RHEA-COMP:14570"/>
        <dbReference type="Rhea" id="RHEA-COMP:14573"/>
        <dbReference type="ChEBI" id="CHEBI:15377"/>
        <dbReference type="ChEBI" id="CHEBI:15378"/>
        <dbReference type="ChEBI" id="CHEBI:17790"/>
        <dbReference type="ChEBI" id="CHEBI:140522"/>
        <dbReference type="ChEBI" id="CHEBI:140523"/>
        <dbReference type="EC" id="3.1.1.11"/>
    </reaction>
</comment>
<dbReference type="GO" id="GO:0042545">
    <property type="term" value="P:cell wall modification"/>
    <property type="evidence" value="ECO:0007669"/>
    <property type="project" value="UniProtKB-UniRule"/>
</dbReference>
<feature type="active site" evidence="4">
    <location>
        <position position="179"/>
    </location>
</feature>
<gene>
    <name evidence="7" type="ORF">SAMN05421761_107158</name>
</gene>
<dbReference type="InterPro" id="IPR000070">
    <property type="entry name" value="Pectinesterase_cat"/>
</dbReference>
<feature type="domain" description="Pectinesterase catalytic" evidence="6">
    <location>
        <begin position="23"/>
        <end position="312"/>
    </location>
</feature>
<dbReference type="GO" id="GO:0045490">
    <property type="term" value="P:pectin catabolic process"/>
    <property type="evidence" value="ECO:0007669"/>
    <property type="project" value="UniProtKB-UniRule"/>
</dbReference>
<protein>
    <recommendedName>
        <fullName evidence="5">Pectinesterase</fullName>
        <ecNumber evidence="5">3.1.1.11</ecNumber>
    </recommendedName>
</protein>
<dbReference type="InterPro" id="IPR011050">
    <property type="entry name" value="Pectin_lyase_fold/virulence"/>
</dbReference>
<keyword evidence="8" id="KW-1185">Reference proteome</keyword>
<evidence type="ECO:0000256" key="2">
    <source>
        <dbReference type="ARBA" id="ARBA00022801"/>
    </source>
</evidence>
<evidence type="ECO:0000313" key="8">
    <source>
        <dbReference type="Proteomes" id="UP000186026"/>
    </source>
</evidence>